<dbReference type="InterPro" id="IPR014756">
    <property type="entry name" value="Ig_E-set"/>
</dbReference>
<organism evidence="3 4">
    <name type="scientific">Bodo saltans</name>
    <name type="common">Flagellated protozoan</name>
    <dbReference type="NCBI Taxonomy" id="75058"/>
    <lineage>
        <taxon>Eukaryota</taxon>
        <taxon>Discoba</taxon>
        <taxon>Euglenozoa</taxon>
        <taxon>Kinetoplastea</taxon>
        <taxon>Metakinetoplastina</taxon>
        <taxon>Eubodonida</taxon>
        <taxon>Bodonidae</taxon>
        <taxon>Bodo</taxon>
    </lineage>
</organism>
<accession>A0A0S4J9R2</accession>
<dbReference type="InterPro" id="IPR011021">
    <property type="entry name" value="Arrestin-like_N"/>
</dbReference>
<feature type="region of interest" description="Disordered" evidence="1">
    <location>
        <begin position="428"/>
        <end position="489"/>
    </location>
</feature>
<dbReference type="OrthoDB" id="2333384at2759"/>
<dbReference type="AlphaFoldDB" id="A0A0S4J9R2"/>
<dbReference type="PANTHER" id="PTHR11188">
    <property type="entry name" value="ARRESTIN DOMAIN CONTAINING PROTEIN"/>
    <property type="match status" value="1"/>
</dbReference>
<evidence type="ECO:0000256" key="1">
    <source>
        <dbReference type="SAM" id="MobiDB-lite"/>
    </source>
</evidence>
<dbReference type="EMBL" id="CYKH01001400">
    <property type="protein sequence ID" value="CUG86873.1"/>
    <property type="molecule type" value="Genomic_DNA"/>
</dbReference>
<name>A0A0S4J9R2_BODSA</name>
<keyword evidence="4" id="KW-1185">Reference proteome</keyword>
<feature type="compositionally biased region" description="Basic and acidic residues" evidence="1">
    <location>
        <begin position="478"/>
        <end position="489"/>
    </location>
</feature>
<dbReference type="SUPFAM" id="SSF81296">
    <property type="entry name" value="E set domains"/>
    <property type="match status" value="1"/>
</dbReference>
<dbReference type="VEuPathDB" id="TriTrypDB:BSAL_07140"/>
<dbReference type="Pfam" id="PF00339">
    <property type="entry name" value="Arrestin_N"/>
    <property type="match status" value="1"/>
</dbReference>
<dbReference type="Proteomes" id="UP000051952">
    <property type="component" value="Unassembled WGS sequence"/>
</dbReference>
<gene>
    <name evidence="3" type="ORF">BSAL_07140</name>
</gene>
<evidence type="ECO:0000259" key="2">
    <source>
        <dbReference type="Pfam" id="PF00339"/>
    </source>
</evidence>
<dbReference type="PANTHER" id="PTHR11188:SF17">
    <property type="entry name" value="FI21816P1"/>
    <property type="match status" value="1"/>
</dbReference>
<evidence type="ECO:0000313" key="3">
    <source>
        <dbReference type="EMBL" id="CUG86873.1"/>
    </source>
</evidence>
<reference evidence="4" key="1">
    <citation type="submission" date="2015-09" db="EMBL/GenBank/DDBJ databases">
        <authorList>
            <consortium name="Pathogen Informatics"/>
        </authorList>
    </citation>
    <scope>NUCLEOTIDE SEQUENCE [LARGE SCALE GENOMIC DNA]</scope>
    <source>
        <strain evidence="4">Lake Konstanz</strain>
    </source>
</reference>
<feature type="domain" description="Arrestin-like N-terminal" evidence="2">
    <location>
        <begin position="25"/>
        <end position="173"/>
    </location>
</feature>
<dbReference type="GO" id="GO:0015031">
    <property type="term" value="P:protein transport"/>
    <property type="evidence" value="ECO:0007669"/>
    <property type="project" value="TreeGrafter"/>
</dbReference>
<dbReference type="InterPro" id="IPR050357">
    <property type="entry name" value="Arrestin_domain-protein"/>
</dbReference>
<dbReference type="Gene3D" id="2.60.40.640">
    <property type="match status" value="2"/>
</dbReference>
<evidence type="ECO:0000313" key="4">
    <source>
        <dbReference type="Proteomes" id="UP000051952"/>
    </source>
</evidence>
<sequence length="489" mass="54146">MVFGFNLFEHCKVKPQISLRYTSLYPGNILEGVVVLNVSSPVEYTAVRVKLCGKERINIKQTETIGEGEHRRTVKHNYKESCCVYKQLITVAGAMKTQGGGGFFSSNPTLTMPAGQWNYPFAIQLPGNIPPSFSKKVTDDFAEIVYYLKAYVDIPMGRDAVHRAHFAVIRPMPIAQHLQAAPFSAEKTFDVKCCCCIDKGKVTARMFMDRTLIALDRDFLNVHFELDNSKGEESIESVEITLQHQLKYTAQGRSEQKTVVAGKNFIKKVIPSGQRDVIAGVIPIDRNLVPSLMTANILSQYSILAELNIPNASDPAQLINVIVAQTVDESNYSPPVYWNENKYVKIPKGQLSFPESYYVPPPRPAYPPQMIPFSPPPNAPVYSYQFSSLPQGLPSPMWQQQPPMVQGAPATIQPLGANWSSGYDQRVMVDTRLPPPPPGAFLPQSSPGALEPPQPMQPYAAGPPPATYQQQPPPAVKYQDDSDLSHALL</sequence>
<dbReference type="InterPro" id="IPR014752">
    <property type="entry name" value="Arrestin-like_C"/>
</dbReference>
<proteinExistence type="predicted"/>
<feature type="compositionally biased region" description="Pro residues" evidence="1">
    <location>
        <begin position="450"/>
        <end position="475"/>
    </location>
</feature>
<protein>
    <submittedName>
        <fullName evidence="3">Arrestin domain-containing protein, putative</fullName>
    </submittedName>
</protein>
<dbReference type="GO" id="GO:0005737">
    <property type="term" value="C:cytoplasm"/>
    <property type="evidence" value="ECO:0007669"/>
    <property type="project" value="TreeGrafter"/>
</dbReference>